<evidence type="ECO:0000259" key="2">
    <source>
        <dbReference type="Pfam" id="PF22600"/>
    </source>
</evidence>
<dbReference type="Gene3D" id="1.10.1410.10">
    <property type="match status" value="1"/>
</dbReference>
<evidence type="ECO:0000313" key="5">
    <source>
        <dbReference type="Proteomes" id="UP001295684"/>
    </source>
</evidence>
<accession>A0AAD1X804</accession>
<dbReference type="SUPFAM" id="SSF81631">
    <property type="entry name" value="PAP/OAS1 substrate-binding domain"/>
    <property type="match status" value="1"/>
</dbReference>
<dbReference type="InterPro" id="IPR054708">
    <property type="entry name" value="MTPAP-like_central"/>
</dbReference>
<gene>
    <name evidence="4" type="ORF">ECRASSUSDP1_LOCUS5617</name>
</gene>
<dbReference type="InterPro" id="IPR043519">
    <property type="entry name" value="NT_sf"/>
</dbReference>
<feature type="compositionally biased region" description="Polar residues" evidence="1">
    <location>
        <begin position="475"/>
        <end position="485"/>
    </location>
</feature>
<dbReference type="Pfam" id="PF22600">
    <property type="entry name" value="MTPAP-like_central"/>
    <property type="match status" value="1"/>
</dbReference>
<evidence type="ECO:0000313" key="4">
    <source>
        <dbReference type="EMBL" id="CAI2364274.1"/>
    </source>
</evidence>
<reference evidence="4" key="1">
    <citation type="submission" date="2023-07" db="EMBL/GenBank/DDBJ databases">
        <authorList>
            <consortium name="AG Swart"/>
            <person name="Singh M."/>
            <person name="Singh A."/>
            <person name="Seah K."/>
            <person name="Emmerich C."/>
        </authorList>
    </citation>
    <scope>NUCLEOTIDE SEQUENCE</scope>
    <source>
        <strain evidence="4">DP1</strain>
    </source>
</reference>
<comment type="caution">
    <text evidence="4">The sequence shown here is derived from an EMBL/GenBank/DDBJ whole genome shotgun (WGS) entry which is preliminary data.</text>
</comment>
<dbReference type="PANTHER" id="PTHR45979">
    <property type="entry name" value="PAP/OAS1 SUBSTRATE-BINDING DOMAIN SUPERFAMILY"/>
    <property type="match status" value="1"/>
</dbReference>
<dbReference type="InterPro" id="IPR058920">
    <property type="entry name" value="PAP-OAS1-bd-rel"/>
</dbReference>
<name>A0AAD1X804_EUPCR</name>
<feature type="compositionally biased region" description="Basic and acidic residues" evidence="1">
    <location>
        <begin position="460"/>
        <end position="472"/>
    </location>
</feature>
<dbReference type="PANTHER" id="PTHR45979:SF30">
    <property type="entry name" value="NUCLEOTIDYLTRANSFERASE"/>
    <property type="match status" value="1"/>
</dbReference>
<dbReference type="AlphaFoldDB" id="A0AAD1X804"/>
<feature type="domain" description="Poly(A) RNA polymerase mitochondrial-like central palm" evidence="2">
    <location>
        <begin position="22"/>
        <end position="140"/>
    </location>
</feature>
<dbReference type="Pfam" id="PF26180">
    <property type="entry name" value="PAP-OAS1"/>
    <property type="match status" value="1"/>
</dbReference>
<dbReference type="SUPFAM" id="SSF81301">
    <property type="entry name" value="Nucleotidyltransferase"/>
    <property type="match status" value="1"/>
</dbReference>
<protein>
    <recommendedName>
        <fullName evidence="6">Polymerase nucleotidyl transferase domain-containing protein</fullName>
    </recommendedName>
</protein>
<feature type="domain" description="PAP/OAS1 substrate-binding-related" evidence="3">
    <location>
        <begin position="153"/>
        <end position="341"/>
    </location>
</feature>
<evidence type="ECO:0000256" key="1">
    <source>
        <dbReference type="SAM" id="MobiDB-lite"/>
    </source>
</evidence>
<dbReference type="EMBL" id="CAMPGE010005420">
    <property type="protein sequence ID" value="CAI2364274.1"/>
    <property type="molecule type" value="Genomic_DNA"/>
</dbReference>
<dbReference type="CDD" id="cd05402">
    <property type="entry name" value="NT_PAP_TUTase"/>
    <property type="match status" value="1"/>
</dbReference>
<dbReference type="Gene3D" id="3.30.460.10">
    <property type="entry name" value="Beta Polymerase, domain 2"/>
    <property type="match status" value="1"/>
</dbReference>
<sequence>MSIKDYEKMFVDDFMARITNSCNHEKRQEAYRKVCQLLSSILDDSATITTFGSGPLKTYLPESDIDITILFTDCFLKGETLDTPSSIGAKELDCLKESMESYAEEYNIEDIQIINASVKIIKMQCDKIPIDISFNQIGGIITYKYLEEVDQLVGKSHLFKQAILMVKAWCMYEGRILGSHFGCLSSYSLEVLIVHLLIKYDEEVQSPLDIFIKIFEEDWSQYAVSIFKKVNIYEARRDISLLNFNKDEEEVSTGPKTLEKYIKLSQKHQELYKDLSKKYGIPYSLEGTLSCDYFYNIVDPVCPSNNLGKSVNNFHKSRIQRILKKQNDKLEWYVFMRQKILSQDSTEKDFEMYKQGLSILFQKMFRVLENNTVQTPSQCMQVRLESPQMDYSQFYQYPEQYTSYGGIDYQALGQTSSSYFQTQTLGENNLSQFEQNFHPEFLKGEELKIDNHNGFISESMKEEKEKSDHEFPSIHQENINPPSSLEESKTTGSISKTSKSKSLSVEPSRNSKIIQKGKKLDFCGSIREPLSVRNVNGVCSHNKLSCQQTHLPSSLN</sequence>
<dbReference type="Proteomes" id="UP001295684">
    <property type="component" value="Unassembled WGS sequence"/>
</dbReference>
<proteinExistence type="predicted"/>
<dbReference type="InterPro" id="IPR058921">
    <property type="entry name" value="PAP/OAS1-rel"/>
</dbReference>
<evidence type="ECO:0008006" key="6">
    <source>
        <dbReference type="Google" id="ProtNLM"/>
    </source>
</evidence>
<evidence type="ECO:0000259" key="3">
    <source>
        <dbReference type="Pfam" id="PF26180"/>
    </source>
</evidence>
<keyword evidence="5" id="KW-1185">Reference proteome</keyword>
<feature type="region of interest" description="Disordered" evidence="1">
    <location>
        <begin position="460"/>
        <end position="510"/>
    </location>
</feature>
<organism evidence="4 5">
    <name type="scientific">Euplotes crassus</name>
    <dbReference type="NCBI Taxonomy" id="5936"/>
    <lineage>
        <taxon>Eukaryota</taxon>
        <taxon>Sar</taxon>
        <taxon>Alveolata</taxon>
        <taxon>Ciliophora</taxon>
        <taxon>Intramacronucleata</taxon>
        <taxon>Spirotrichea</taxon>
        <taxon>Hypotrichia</taxon>
        <taxon>Euplotida</taxon>
        <taxon>Euplotidae</taxon>
        <taxon>Moneuplotes</taxon>
    </lineage>
</organism>
<feature type="compositionally biased region" description="Low complexity" evidence="1">
    <location>
        <begin position="490"/>
        <end position="504"/>
    </location>
</feature>